<dbReference type="Proteomes" id="UP001381693">
    <property type="component" value="Unassembled WGS sequence"/>
</dbReference>
<feature type="non-terminal residue" evidence="2">
    <location>
        <position position="53"/>
    </location>
</feature>
<feature type="region of interest" description="Disordered" evidence="1">
    <location>
        <begin position="1"/>
        <end position="27"/>
    </location>
</feature>
<gene>
    <name evidence="2" type="ORF">SK128_008335</name>
</gene>
<reference evidence="2 3" key="1">
    <citation type="submission" date="2023-11" db="EMBL/GenBank/DDBJ databases">
        <title>Halocaridina rubra genome assembly.</title>
        <authorList>
            <person name="Smith C."/>
        </authorList>
    </citation>
    <scope>NUCLEOTIDE SEQUENCE [LARGE SCALE GENOMIC DNA]</scope>
    <source>
        <strain evidence="2">EP-1</strain>
        <tissue evidence="2">Whole</tissue>
    </source>
</reference>
<protein>
    <submittedName>
        <fullName evidence="2">Uncharacterized protein</fullName>
    </submittedName>
</protein>
<proteinExistence type="predicted"/>
<keyword evidence="3" id="KW-1185">Reference proteome</keyword>
<dbReference type="AlphaFoldDB" id="A0AAN8XAZ7"/>
<evidence type="ECO:0000313" key="3">
    <source>
        <dbReference type="Proteomes" id="UP001381693"/>
    </source>
</evidence>
<feature type="non-terminal residue" evidence="2">
    <location>
        <position position="1"/>
    </location>
</feature>
<name>A0AAN8XAZ7_HALRR</name>
<comment type="caution">
    <text evidence="2">The sequence shown here is derived from an EMBL/GenBank/DDBJ whole genome shotgun (WGS) entry which is preliminary data.</text>
</comment>
<sequence>VIIESIPKAEAEPNTTPPPTLTDQSGMDNSIQIHTTKTDDRQVSIFAQPGILA</sequence>
<accession>A0AAN8XAZ7</accession>
<evidence type="ECO:0000256" key="1">
    <source>
        <dbReference type="SAM" id="MobiDB-lite"/>
    </source>
</evidence>
<organism evidence="2 3">
    <name type="scientific">Halocaridina rubra</name>
    <name type="common">Hawaiian red shrimp</name>
    <dbReference type="NCBI Taxonomy" id="373956"/>
    <lineage>
        <taxon>Eukaryota</taxon>
        <taxon>Metazoa</taxon>
        <taxon>Ecdysozoa</taxon>
        <taxon>Arthropoda</taxon>
        <taxon>Crustacea</taxon>
        <taxon>Multicrustacea</taxon>
        <taxon>Malacostraca</taxon>
        <taxon>Eumalacostraca</taxon>
        <taxon>Eucarida</taxon>
        <taxon>Decapoda</taxon>
        <taxon>Pleocyemata</taxon>
        <taxon>Caridea</taxon>
        <taxon>Atyoidea</taxon>
        <taxon>Atyidae</taxon>
        <taxon>Halocaridina</taxon>
    </lineage>
</organism>
<dbReference type="EMBL" id="JAXCGZ010008256">
    <property type="protein sequence ID" value="KAK7077793.1"/>
    <property type="molecule type" value="Genomic_DNA"/>
</dbReference>
<evidence type="ECO:0000313" key="2">
    <source>
        <dbReference type="EMBL" id="KAK7077793.1"/>
    </source>
</evidence>